<dbReference type="Pfam" id="PF00250">
    <property type="entry name" value="Forkhead"/>
    <property type="match status" value="1"/>
</dbReference>
<keyword evidence="1 2" id="KW-0238">DNA-binding</keyword>
<evidence type="ECO:0000256" key="2">
    <source>
        <dbReference type="PROSITE-ProRule" id="PRU00089"/>
    </source>
</evidence>
<evidence type="ECO:0000259" key="4">
    <source>
        <dbReference type="PROSITE" id="PS50039"/>
    </source>
</evidence>
<evidence type="ECO:0000313" key="5">
    <source>
        <dbReference type="EMBL" id="KAJ7739515.1"/>
    </source>
</evidence>
<dbReference type="InterPro" id="IPR036388">
    <property type="entry name" value="WH-like_DNA-bd_sf"/>
</dbReference>
<accession>A0AAD7MZY1</accession>
<dbReference type="InterPro" id="IPR036390">
    <property type="entry name" value="WH_DNA-bd_sf"/>
</dbReference>
<feature type="domain" description="Fork-head" evidence="4">
    <location>
        <begin position="248"/>
        <end position="306"/>
    </location>
</feature>
<evidence type="ECO:0000256" key="1">
    <source>
        <dbReference type="ARBA" id="ARBA00023125"/>
    </source>
</evidence>
<dbReference type="InterPro" id="IPR001766">
    <property type="entry name" value="Fork_head_dom"/>
</dbReference>
<dbReference type="GO" id="GO:0003700">
    <property type="term" value="F:DNA-binding transcription factor activity"/>
    <property type="evidence" value="ECO:0007669"/>
    <property type="project" value="InterPro"/>
</dbReference>
<feature type="region of interest" description="Disordered" evidence="3">
    <location>
        <begin position="216"/>
        <end position="246"/>
    </location>
</feature>
<sequence>MADLGIHKIEFPNKKAMTGTYKQTLKRARGRIWLVADIALIYGDRIPFTAILPMQAILHQFYMEHVIIDVVVHADNEGRLSPPTTAEDALARIKSCFTMSGGNICPLLDIVCAAHIISDYPTTFALDSLYFASPDGHLERGTRLCGPASWPGIVTVANITLTNDTIRIETKRTNTRRPIWLTVDASCSGVERTKIGRKPNIELLEYQFPQQKGSEIYPQEQYPGTPLNDCAGATEGQDAELPPDYDNRPDMPWAALLAILLQNKQLTVDELMNELLFQFPWFESNGSKQQWKGTVKHTLSAYKEFVHAMAENASEDRQDVTRSIDCAEDSIHKL</sequence>
<gene>
    <name evidence="5" type="ORF">B0H16DRAFT_1465174</name>
</gene>
<dbReference type="Gene3D" id="1.10.10.10">
    <property type="entry name" value="Winged helix-like DNA-binding domain superfamily/Winged helix DNA-binding domain"/>
    <property type="match status" value="1"/>
</dbReference>
<dbReference type="GO" id="GO:0005634">
    <property type="term" value="C:nucleus"/>
    <property type="evidence" value="ECO:0007669"/>
    <property type="project" value="UniProtKB-SubCell"/>
</dbReference>
<organism evidence="5 6">
    <name type="scientific">Mycena metata</name>
    <dbReference type="NCBI Taxonomy" id="1033252"/>
    <lineage>
        <taxon>Eukaryota</taxon>
        <taxon>Fungi</taxon>
        <taxon>Dikarya</taxon>
        <taxon>Basidiomycota</taxon>
        <taxon>Agaricomycotina</taxon>
        <taxon>Agaricomycetes</taxon>
        <taxon>Agaricomycetidae</taxon>
        <taxon>Agaricales</taxon>
        <taxon>Marasmiineae</taxon>
        <taxon>Mycenaceae</taxon>
        <taxon>Mycena</taxon>
    </lineage>
</organism>
<comment type="caution">
    <text evidence="5">The sequence shown here is derived from an EMBL/GenBank/DDBJ whole genome shotgun (WGS) entry which is preliminary data.</text>
</comment>
<reference evidence="5" key="1">
    <citation type="submission" date="2023-03" db="EMBL/GenBank/DDBJ databases">
        <title>Massive genome expansion in bonnet fungi (Mycena s.s.) driven by repeated elements and novel gene families across ecological guilds.</title>
        <authorList>
            <consortium name="Lawrence Berkeley National Laboratory"/>
            <person name="Harder C.B."/>
            <person name="Miyauchi S."/>
            <person name="Viragh M."/>
            <person name="Kuo A."/>
            <person name="Thoen E."/>
            <person name="Andreopoulos B."/>
            <person name="Lu D."/>
            <person name="Skrede I."/>
            <person name="Drula E."/>
            <person name="Henrissat B."/>
            <person name="Morin E."/>
            <person name="Kohler A."/>
            <person name="Barry K."/>
            <person name="LaButti K."/>
            <person name="Morin E."/>
            <person name="Salamov A."/>
            <person name="Lipzen A."/>
            <person name="Mereny Z."/>
            <person name="Hegedus B."/>
            <person name="Baldrian P."/>
            <person name="Stursova M."/>
            <person name="Weitz H."/>
            <person name="Taylor A."/>
            <person name="Grigoriev I.V."/>
            <person name="Nagy L.G."/>
            <person name="Martin F."/>
            <person name="Kauserud H."/>
        </authorList>
    </citation>
    <scope>NUCLEOTIDE SEQUENCE</scope>
    <source>
        <strain evidence="5">CBHHK182m</strain>
    </source>
</reference>
<evidence type="ECO:0000256" key="3">
    <source>
        <dbReference type="SAM" id="MobiDB-lite"/>
    </source>
</evidence>
<proteinExistence type="predicted"/>
<evidence type="ECO:0000313" key="6">
    <source>
        <dbReference type="Proteomes" id="UP001215598"/>
    </source>
</evidence>
<feature type="DNA-binding region" description="Fork-head" evidence="2">
    <location>
        <begin position="248"/>
        <end position="306"/>
    </location>
</feature>
<keyword evidence="2" id="KW-0539">Nucleus</keyword>
<name>A0AAD7MZY1_9AGAR</name>
<protein>
    <recommendedName>
        <fullName evidence="4">Fork-head domain-containing protein</fullName>
    </recommendedName>
</protein>
<comment type="subcellular location">
    <subcellularLocation>
        <location evidence="2">Nucleus</location>
    </subcellularLocation>
</comment>
<dbReference type="PROSITE" id="PS50039">
    <property type="entry name" value="FORK_HEAD_3"/>
    <property type="match status" value="1"/>
</dbReference>
<dbReference type="GO" id="GO:0043565">
    <property type="term" value="F:sequence-specific DNA binding"/>
    <property type="evidence" value="ECO:0007669"/>
    <property type="project" value="InterPro"/>
</dbReference>
<dbReference type="SUPFAM" id="SSF46785">
    <property type="entry name" value="Winged helix' DNA-binding domain"/>
    <property type="match status" value="1"/>
</dbReference>
<dbReference type="AlphaFoldDB" id="A0AAD7MZY1"/>
<dbReference type="Proteomes" id="UP001215598">
    <property type="component" value="Unassembled WGS sequence"/>
</dbReference>
<keyword evidence="6" id="KW-1185">Reference proteome</keyword>
<dbReference type="EMBL" id="JARKIB010000106">
    <property type="protein sequence ID" value="KAJ7739515.1"/>
    <property type="molecule type" value="Genomic_DNA"/>
</dbReference>